<feature type="transmembrane region" description="Helical" evidence="1">
    <location>
        <begin position="160"/>
        <end position="181"/>
    </location>
</feature>
<keyword evidence="1" id="KW-1133">Transmembrane helix</keyword>
<feature type="transmembrane region" description="Helical" evidence="1">
    <location>
        <begin position="97"/>
        <end position="130"/>
    </location>
</feature>
<evidence type="ECO:0000313" key="2">
    <source>
        <dbReference type="EMBL" id="HIQ61592.1"/>
    </source>
</evidence>
<keyword evidence="1" id="KW-0812">Transmembrane</keyword>
<feature type="transmembrane region" description="Helical" evidence="1">
    <location>
        <begin position="210"/>
        <end position="231"/>
    </location>
</feature>
<organism evidence="2 3">
    <name type="scientific">Candidatus Enterenecus faecium</name>
    <dbReference type="NCBI Taxonomy" id="2840780"/>
    <lineage>
        <taxon>Bacteria</taxon>
        <taxon>Bacillati</taxon>
        <taxon>Bacillota</taxon>
        <taxon>Clostridia</taxon>
        <taxon>Eubacteriales</taxon>
        <taxon>Candidatus Enterenecus</taxon>
    </lineage>
</organism>
<feature type="transmembrane region" description="Helical" evidence="1">
    <location>
        <begin position="7"/>
        <end position="34"/>
    </location>
</feature>
<evidence type="ECO:0000313" key="3">
    <source>
        <dbReference type="Proteomes" id="UP000886879"/>
    </source>
</evidence>
<dbReference type="EMBL" id="DVFO01000090">
    <property type="protein sequence ID" value="HIQ61592.1"/>
    <property type="molecule type" value="Genomic_DNA"/>
</dbReference>
<keyword evidence="1" id="KW-0472">Membrane</keyword>
<reference evidence="2" key="1">
    <citation type="submission" date="2020-10" db="EMBL/GenBank/DDBJ databases">
        <authorList>
            <person name="Gilroy R."/>
        </authorList>
    </citation>
    <scope>NUCLEOTIDE SEQUENCE</scope>
    <source>
        <strain evidence="2">ChiGjej2B2-12916</strain>
    </source>
</reference>
<feature type="transmembrane region" description="Helical" evidence="1">
    <location>
        <begin position="54"/>
        <end position="72"/>
    </location>
</feature>
<name>A0A9D0YT30_9FIRM</name>
<evidence type="ECO:0000256" key="1">
    <source>
        <dbReference type="SAM" id="Phobius"/>
    </source>
</evidence>
<protein>
    <submittedName>
        <fullName evidence="2">Uncharacterized protein</fullName>
    </submittedName>
</protein>
<reference evidence="2" key="2">
    <citation type="journal article" date="2021" name="PeerJ">
        <title>Extensive microbial diversity within the chicken gut microbiome revealed by metagenomics and culture.</title>
        <authorList>
            <person name="Gilroy R."/>
            <person name="Ravi A."/>
            <person name="Getino M."/>
            <person name="Pursley I."/>
            <person name="Horton D.L."/>
            <person name="Alikhan N.F."/>
            <person name="Baker D."/>
            <person name="Gharbi K."/>
            <person name="Hall N."/>
            <person name="Watson M."/>
            <person name="Adriaenssens E.M."/>
            <person name="Foster-Nyarko E."/>
            <person name="Jarju S."/>
            <person name="Secka A."/>
            <person name="Antonio M."/>
            <person name="Oren A."/>
            <person name="Chaudhuri R.R."/>
            <person name="La Ragione R."/>
            <person name="Hildebrand F."/>
            <person name="Pallen M.J."/>
        </authorList>
    </citation>
    <scope>NUCLEOTIDE SEQUENCE</scope>
    <source>
        <strain evidence="2">ChiGjej2B2-12916</strain>
    </source>
</reference>
<proteinExistence type="predicted"/>
<dbReference type="Proteomes" id="UP000886879">
    <property type="component" value="Unassembled WGS sequence"/>
</dbReference>
<accession>A0A9D0YT30</accession>
<sequence length="240" mass="26279">MRKTGSLLYLTVAASFWRVLVILAGMAVVQLGVAAAMPRFLPQIYGAPYVFSHWAFRLPTAAALILVMYTLMRSHGSRPAQTGYTMLRLPVSPTQVFLSYLVYAVAVLLLCWFAQLAVVVAATQLLAALYPAFDWGKQMLFLTSVQSGYVHVLLPLLDGWSWASTTMIYVGLGFITAVGMVRSWQGKLLVWSFIFPLALSITPLELRSHSWSTVMAVLVVVGCCVEGGLLVSNLRKGVGE</sequence>
<dbReference type="AlphaFoldDB" id="A0A9D0YT30"/>
<comment type="caution">
    <text evidence="2">The sequence shown here is derived from an EMBL/GenBank/DDBJ whole genome shotgun (WGS) entry which is preliminary data.</text>
</comment>
<feature type="transmembrane region" description="Helical" evidence="1">
    <location>
        <begin position="188"/>
        <end position="204"/>
    </location>
</feature>
<gene>
    <name evidence="2" type="ORF">IAD31_08390</name>
</gene>